<evidence type="ECO:0000256" key="1">
    <source>
        <dbReference type="ARBA" id="ARBA00022527"/>
    </source>
</evidence>
<dbReference type="InterPro" id="IPR011009">
    <property type="entry name" value="Kinase-like_dom_sf"/>
</dbReference>
<reference evidence="7 8" key="1">
    <citation type="submission" date="2018-01" db="EMBL/GenBank/DDBJ databases">
        <title>Comparison of the Chinese Bamboo Partridge and Red Junglefowl genome sequences highlights the importance of demography in genome evolution.</title>
        <authorList>
            <person name="Tiley G.P."/>
            <person name="Kimball R.T."/>
            <person name="Braun E.L."/>
            <person name="Burleigh J.G."/>
        </authorList>
    </citation>
    <scope>NUCLEOTIDE SEQUENCE [LARGE SCALE GENOMIC DNA]</scope>
    <source>
        <strain evidence="7">RTK389</strain>
        <tissue evidence="7">Blood</tissue>
    </source>
</reference>
<proteinExistence type="predicted"/>
<keyword evidence="4" id="KW-0418">Kinase</keyword>
<evidence type="ECO:0000256" key="5">
    <source>
        <dbReference type="ARBA" id="ARBA00022840"/>
    </source>
</evidence>
<dbReference type="SUPFAM" id="SSF56112">
    <property type="entry name" value="Protein kinase-like (PK-like)"/>
    <property type="match status" value="1"/>
</dbReference>
<dbReference type="OrthoDB" id="9112906at2759"/>
<name>A0A2P4S6G3_BAMTH</name>
<keyword evidence="5" id="KW-0067">ATP-binding</keyword>
<protein>
    <recommendedName>
        <fullName evidence="6">Protein kinase domain-containing protein</fullName>
    </recommendedName>
</protein>
<organism evidence="7 8">
    <name type="scientific">Bambusicola thoracicus</name>
    <name type="common">Chinese bamboo-partridge</name>
    <name type="synonym">Perdix thoracica</name>
    <dbReference type="NCBI Taxonomy" id="9083"/>
    <lineage>
        <taxon>Eukaryota</taxon>
        <taxon>Metazoa</taxon>
        <taxon>Chordata</taxon>
        <taxon>Craniata</taxon>
        <taxon>Vertebrata</taxon>
        <taxon>Euteleostomi</taxon>
        <taxon>Archelosauria</taxon>
        <taxon>Archosauria</taxon>
        <taxon>Dinosauria</taxon>
        <taxon>Saurischia</taxon>
        <taxon>Theropoda</taxon>
        <taxon>Coelurosauria</taxon>
        <taxon>Aves</taxon>
        <taxon>Neognathae</taxon>
        <taxon>Galloanserae</taxon>
        <taxon>Galliformes</taxon>
        <taxon>Phasianidae</taxon>
        <taxon>Perdicinae</taxon>
        <taxon>Bambusicola</taxon>
    </lineage>
</organism>
<dbReference type="InterPro" id="IPR000719">
    <property type="entry name" value="Prot_kinase_dom"/>
</dbReference>
<dbReference type="PANTHER" id="PTHR24355">
    <property type="entry name" value="G PROTEIN-COUPLED RECEPTOR KINASE/RIBOSOMAL PROTEIN S6 KINASE"/>
    <property type="match status" value="1"/>
</dbReference>
<evidence type="ECO:0000256" key="3">
    <source>
        <dbReference type="ARBA" id="ARBA00022741"/>
    </source>
</evidence>
<dbReference type="Pfam" id="PF00069">
    <property type="entry name" value="Pkinase"/>
    <property type="match status" value="2"/>
</dbReference>
<dbReference type="AlphaFoldDB" id="A0A2P4S6G3"/>
<evidence type="ECO:0000256" key="4">
    <source>
        <dbReference type="ARBA" id="ARBA00022777"/>
    </source>
</evidence>
<dbReference type="Proteomes" id="UP000237246">
    <property type="component" value="Unassembled WGS sequence"/>
</dbReference>
<dbReference type="GO" id="GO:0004674">
    <property type="term" value="F:protein serine/threonine kinase activity"/>
    <property type="evidence" value="ECO:0007669"/>
    <property type="project" value="UniProtKB-KW"/>
</dbReference>
<keyword evidence="3" id="KW-0547">Nucleotide-binding</keyword>
<feature type="domain" description="Protein kinase" evidence="6">
    <location>
        <begin position="1"/>
        <end position="213"/>
    </location>
</feature>
<evidence type="ECO:0000256" key="2">
    <source>
        <dbReference type="ARBA" id="ARBA00022679"/>
    </source>
</evidence>
<dbReference type="PANTHER" id="PTHR24355:SF1">
    <property type="entry name" value="RIBOSOMAL PROTEIN S6 KINASE-RELATED PROTEIN"/>
    <property type="match status" value="1"/>
</dbReference>
<dbReference type="EMBL" id="PPHD01097124">
    <property type="protein sequence ID" value="POI19658.1"/>
    <property type="molecule type" value="Genomic_DNA"/>
</dbReference>
<gene>
    <name evidence="7" type="ORF">CIB84_016597</name>
</gene>
<evidence type="ECO:0000259" key="6">
    <source>
        <dbReference type="PROSITE" id="PS50011"/>
    </source>
</evidence>
<dbReference type="GO" id="GO:0005524">
    <property type="term" value="F:ATP binding"/>
    <property type="evidence" value="ECO:0007669"/>
    <property type="project" value="UniProtKB-KW"/>
</dbReference>
<keyword evidence="1" id="KW-0723">Serine/threonine-protein kinase</keyword>
<comment type="caution">
    <text evidence="7">The sequence shown here is derived from an EMBL/GenBank/DDBJ whole genome shotgun (WGS) entry which is preliminary data.</text>
</comment>
<dbReference type="PROSITE" id="PS50011">
    <property type="entry name" value="PROTEIN_KINASE_DOM"/>
    <property type="match status" value="1"/>
</dbReference>
<sequence length="265" mass="29199">MGLAVCTYCSTGDLHALWRAAGRFTEATVRLFAAELVLVLVYLHDLGIVHRDVKVGDSGEGGQKGTEGLCIPWYERPSPELVLFQMENILLDERGHLKLADFGLSRHLRCGERAHTICGTLQYMAPEVLSGGPYSHAADWWSLGVLLFALASGEFPVPPARDHVAMLECVKESSYASPPTLSPALGRLLAELLCHNPLRRLRYLHHFQGHPFFRGLAFDAELLQKDPVAVAVAPRPTEQPLPDPTTFDDFDCDLTAAPPNRPWPG</sequence>
<dbReference type="Gene3D" id="1.10.510.10">
    <property type="entry name" value="Transferase(Phosphotransferase) domain 1"/>
    <property type="match status" value="1"/>
</dbReference>
<accession>A0A2P4S6G3</accession>
<evidence type="ECO:0000313" key="8">
    <source>
        <dbReference type="Proteomes" id="UP000237246"/>
    </source>
</evidence>
<evidence type="ECO:0000313" key="7">
    <source>
        <dbReference type="EMBL" id="POI19658.1"/>
    </source>
</evidence>
<keyword evidence="8" id="KW-1185">Reference proteome</keyword>
<keyword evidence="2" id="KW-0808">Transferase</keyword>